<keyword evidence="3" id="KW-1185">Reference proteome</keyword>
<evidence type="ECO:0000313" key="2">
    <source>
        <dbReference type="EMBL" id="EDO32950.1"/>
    </source>
</evidence>
<evidence type="ECO:0000313" key="3">
    <source>
        <dbReference type="Proteomes" id="UP000001593"/>
    </source>
</evidence>
<dbReference type="HOGENOM" id="CLU_947664_0_0_1"/>
<organism evidence="2 3">
    <name type="scientific">Nematostella vectensis</name>
    <name type="common">Starlet sea anemone</name>
    <dbReference type="NCBI Taxonomy" id="45351"/>
    <lineage>
        <taxon>Eukaryota</taxon>
        <taxon>Metazoa</taxon>
        <taxon>Cnidaria</taxon>
        <taxon>Anthozoa</taxon>
        <taxon>Hexacorallia</taxon>
        <taxon>Actiniaria</taxon>
        <taxon>Edwardsiidae</taxon>
        <taxon>Nematostella</taxon>
    </lineage>
</organism>
<dbReference type="Proteomes" id="UP000001593">
    <property type="component" value="Unassembled WGS sequence"/>
</dbReference>
<dbReference type="EMBL" id="DS469798">
    <property type="protein sequence ID" value="EDO32950.1"/>
    <property type="molecule type" value="Genomic_DNA"/>
</dbReference>
<dbReference type="AlphaFoldDB" id="A7STM3"/>
<proteinExistence type="predicted"/>
<name>A7STM3_NEMVE</name>
<evidence type="ECO:0000256" key="1">
    <source>
        <dbReference type="SAM" id="MobiDB-lite"/>
    </source>
</evidence>
<dbReference type="InParanoid" id="A7STM3"/>
<feature type="region of interest" description="Disordered" evidence="1">
    <location>
        <begin position="120"/>
        <end position="142"/>
    </location>
</feature>
<protein>
    <submittedName>
        <fullName evidence="2">Uncharacterized protein</fullName>
    </submittedName>
</protein>
<reference evidence="2 3" key="1">
    <citation type="journal article" date="2007" name="Science">
        <title>Sea anemone genome reveals ancestral eumetazoan gene repertoire and genomic organization.</title>
        <authorList>
            <person name="Putnam N.H."/>
            <person name="Srivastava M."/>
            <person name="Hellsten U."/>
            <person name="Dirks B."/>
            <person name="Chapman J."/>
            <person name="Salamov A."/>
            <person name="Terry A."/>
            <person name="Shapiro H."/>
            <person name="Lindquist E."/>
            <person name="Kapitonov V.V."/>
            <person name="Jurka J."/>
            <person name="Genikhovich G."/>
            <person name="Grigoriev I.V."/>
            <person name="Lucas S.M."/>
            <person name="Steele R.E."/>
            <person name="Finnerty J.R."/>
            <person name="Technau U."/>
            <person name="Martindale M.Q."/>
            <person name="Rokhsar D.S."/>
        </authorList>
    </citation>
    <scope>NUCLEOTIDE SEQUENCE [LARGE SCALE GENOMIC DNA]</scope>
    <source>
        <strain evidence="3">CH2 X CH6</strain>
    </source>
</reference>
<gene>
    <name evidence="2" type="ORF">NEMVEDRAFT_v1g247332</name>
</gene>
<sequence>MRIVQEYGRVQSDNYLFVPGDIVAINPGTDNGIPSADKWWLLQANKGHRSNKTGSGCHVFGFWLEEQVPEKSDTSNKQFRLLSAPVKETDESDGDTSEVERLQHEVELSVLRTRRRHITTHGGQTVSSYRDLATSRPRQRNRRVEGHVLRQTAENTNTGIQTPPSTKRQLRVLTPTSLENPMITPRDSRRRRVNTTEAAAKTHGATNKEDKLISDPLQVAETFNNYFCDVADSDGNLLDVDDFMHHPSIKSIGKNVITEQSFKFHSVSTEYISQILEKLNPRKAVGCDNISQRM</sequence>
<accession>A7STM3</accession>